<dbReference type="AlphaFoldDB" id="F6I417"/>
<dbReference type="PaxDb" id="29760-VIT_18s0041g00270.t01"/>
<dbReference type="SUPFAM" id="SSF52540">
    <property type="entry name" value="P-loop containing nucleoside triphosphate hydrolases"/>
    <property type="match status" value="1"/>
</dbReference>
<evidence type="ECO:0000259" key="4">
    <source>
        <dbReference type="Pfam" id="PF00931"/>
    </source>
</evidence>
<dbReference type="GO" id="GO:0043531">
    <property type="term" value="F:ADP binding"/>
    <property type="evidence" value="ECO:0007669"/>
    <property type="project" value="InterPro"/>
</dbReference>
<evidence type="ECO:0000259" key="6">
    <source>
        <dbReference type="Pfam" id="PF25019"/>
    </source>
</evidence>
<accession>F6I417</accession>
<dbReference type="FunFam" id="3.40.50.300:FF:001091">
    <property type="entry name" value="Probable disease resistance protein At1g61300"/>
    <property type="match status" value="1"/>
</dbReference>
<dbReference type="InterPro" id="IPR027417">
    <property type="entry name" value="P-loop_NTPase"/>
</dbReference>
<dbReference type="eggNOG" id="KOG4658">
    <property type="taxonomic scope" value="Eukaryota"/>
</dbReference>
<dbReference type="EMBL" id="FN596744">
    <property type="protein sequence ID" value="CCB61740.1"/>
    <property type="molecule type" value="Genomic_DNA"/>
</dbReference>
<feature type="domain" description="R13L1/DRL21-like LRR repeat region" evidence="6">
    <location>
        <begin position="415"/>
        <end position="518"/>
    </location>
</feature>
<feature type="domain" description="Disease resistance protein winged helix" evidence="5">
    <location>
        <begin position="252"/>
        <end position="322"/>
    </location>
</feature>
<keyword evidence="3" id="KW-0611">Plant defense</keyword>
<keyword evidence="1" id="KW-0433">Leucine-rich repeat</keyword>
<protein>
    <submittedName>
        <fullName evidence="7">Uncharacterized protein</fullName>
    </submittedName>
</protein>
<feature type="domain" description="NB-ARC" evidence="4">
    <location>
        <begin position="10"/>
        <end position="167"/>
    </location>
</feature>
<dbReference type="Gene3D" id="1.10.10.10">
    <property type="entry name" value="Winged helix-like DNA-binding domain superfamily/Winged helix DNA-binding domain"/>
    <property type="match status" value="1"/>
</dbReference>
<dbReference type="InterPro" id="IPR056789">
    <property type="entry name" value="LRR_R13L1-DRL21"/>
</dbReference>
<dbReference type="Pfam" id="PF25019">
    <property type="entry name" value="LRR_R13L1-DRL21"/>
    <property type="match status" value="1"/>
</dbReference>
<name>F6I417_VITVI</name>
<evidence type="ECO:0000256" key="3">
    <source>
        <dbReference type="ARBA" id="ARBA00022821"/>
    </source>
</evidence>
<dbReference type="Proteomes" id="UP000009183">
    <property type="component" value="Chromosome 18"/>
</dbReference>
<dbReference type="Gene3D" id="3.40.50.300">
    <property type="entry name" value="P-loop containing nucleotide triphosphate hydrolases"/>
    <property type="match status" value="1"/>
</dbReference>
<dbReference type="InterPro" id="IPR002182">
    <property type="entry name" value="NB-ARC"/>
</dbReference>
<dbReference type="ExpressionAtlas" id="F6I417">
    <property type="expression patterns" value="baseline and differential"/>
</dbReference>
<dbReference type="HOGENOM" id="CLU_000837_8_8_1"/>
<reference evidence="8" key="1">
    <citation type="journal article" date="2007" name="Nature">
        <title>The grapevine genome sequence suggests ancestral hexaploidization in major angiosperm phyla.</title>
        <authorList>
            <consortium name="The French-Italian Public Consortium for Grapevine Genome Characterization."/>
            <person name="Jaillon O."/>
            <person name="Aury J.-M."/>
            <person name="Noel B."/>
            <person name="Policriti A."/>
            <person name="Clepet C."/>
            <person name="Casagrande A."/>
            <person name="Choisne N."/>
            <person name="Aubourg S."/>
            <person name="Vitulo N."/>
            <person name="Jubin C."/>
            <person name="Vezzi A."/>
            <person name="Legeai F."/>
            <person name="Hugueney P."/>
            <person name="Dasilva C."/>
            <person name="Horner D."/>
            <person name="Mica E."/>
            <person name="Jublot D."/>
            <person name="Poulain J."/>
            <person name="Bruyere C."/>
            <person name="Billault A."/>
            <person name="Segurens B."/>
            <person name="Gouyvenoux M."/>
            <person name="Ugarte E."/>
            <person name="Cattonaro F."/>
            <person name="Anthouard V."/>
            <person name="Vico V."/>
            <person name="Del Fabbro C."/>
            <person name="Alaux M."/>
            <person name="Di Gaspero G."/>
            <person name="Dumas V."/>
            <person name="Felice N."/>
            <person name="Paillard S."/>
            <person name="Juman I."/>
            <person name="Moroldo M."/>
            <person name="Scalabrin S."/>
            <person name="Canaguier A."/>
            <person name="Le Clainche I."/>
            <person name="Malacrida G."/>
            <person name="Durand E."/>
            <person name="Pesole G."/>
            <person name="Laucou V."/>
            <person name="Chatelet P."/>
            <person name="Merdinoglu D."/>
            <person name="Delledonne M."/>
            <person name="Pezzotti M."/>
            <person name="Lecharny A."/>
            <person name="Scarpelli C."/>
            <person name="Artiguenave F."/>
            <person name="Pe M.E."/>
            <person name="Valle G."/>
            <person name="Morgante M."/>
            <person name="Caboche M."/>
            <person name="Adam-Blondon A.-F."/>
            <person name="Weissenbach J."/>
            <person name="Quetier F."/>
            <person name="Wincker P."/>
        </authorList>
    </citation>
    <scope>NUCLEOTIDE SEQUENCE [LARGE SCALE GENOMIC DNA]</scope>
    <source>
        <strain evidence="8">cv. Pinot noir / PN40024</strain>
    </source>
</reference>
<evidence type="ECO:0000313" key="7">
    <source>
        <dbReference type="EMBL" id="CCB61740.1"/>
    </source>
</evidence>
<dbReference type="InParanoid" id="F6I417"/>
<dbReference type="InterPro" id="IPR036388">
    <property type="entry name" value="WH-like_DNA-bd_sf"/>
</dbReference>
<dbReference type="FunFam" id="1.10.10.10:FF:000322">
    <property type="entry name" value="Probable disease resistance protein At1g63360"/>
    <property type="match status" value="1"/>
</dbReference>
<dbReference type="PANTHER" id="PTHR36766">
    <property type="entry name" value="PLANT BROAD-SPECTRUM MILDEW RESISTANCE PROTEIN RPW8"/>
    <property type="match status" value="1"/>
</dbReference>
<dbReference type="GO" id="GO:0098542">
    <property type="term" value="P:defense response to other organism"/>
    <property type="evidence" value="ECO:0000318"/>
    <property type="project" value="GO_Central"/>
</dbReference>
<dbReference type="Pfam" id="PF00931">
    <property type="entry name" value="NB-ARC"/>
    <property type="match status" value="1"/>
</dbReference>
<dbReference type="SUPFAM" id="SSF52058">
    <property type="entry name" value="L domain-like"/>
    <property type="match status" value="3"/>
</dbReference>
<evidence type="ECO:0000256" key="2">
    <source>
        <dbReference type="ARBA" id="ARBA00022737"/>
    </source>
</evidence>
<dbReference type="InterPro" id="IPR058922">
    <property type="entry name" value="WHD_DRP"/>
</dbReference>
<keyword evidence="2" id="KW-0677">Repeat</keyword>
<evidence type="ECO:0000256" key="1">
    <source>
        <dbReference type="ARBA" id="ARBA00022614"/>
    </source>
</evidence>
<dbReference type="Pfam" id="PF23559">
    <property type="entry name" value="WHD_DRP"/>
    <property type="match status" value="1"/>
</dbReference>
<dbReference type="OrthoDB" id="10304438at2759"/>
<gene>
    <name evidence="7" type="ordered locus">VIT_18s0041g00270</name>
</gene>
<dbReference type="PRINTS" id="PR00364">
    <property type="entry name" value="DISEASERSIST"/>
</dbReference>
<sequence>MILREEEPTETNVSVISIVGMGGVGKTTLALMVYNDEETAKKFSLKAWVCVSNQYDMVRITKTILEAVTSHSSNLQDFNQIQRALSEALRGKRFLIVLDDLWNEDYGDWNCLRSPFWAGGKGSKIIVTTRCKGVATMMGGEKNLYELKHLSYEDCWLVFEKHAFQNRSINLHPSLVLIGKKIVEKCAGLPLAAKALGGLLRTKLEEEEWENILNRKVWNLQGEKCGSIIPALRLSYNHLPSHLKRCFAYCAIFPKNYEFMVKELILLWMAEGLIQCSQDINKQEMEDLGHDYFREMLSMSFFQPSNRNISRFVMHDFIHDLAQFVAGEICFHLEDRLGIDCSISEKIRFSSFIRCYFDVFNKFEFFHKVGHLHTFIALPVCSSPFLPHYLSNKMLHELVPKLVTLRVILLGFGKLKNAKNANLHLKHILEWLTVKWSAKLDDSRNKMHEMDVLNSLQPHLNLKKLSIMEYGGLKLPCWIGDSSFCKMVDVTLINCRKCISLPCLGQLPLLKNLRIEGMEEVKKVGVEFLGGPSLSIKAFPSLESLSFVNMPKWVNWEHSSSLESYPHVQQLTIRNCPQLIKKLPTPLPSLIKLNIWKCPQLGIPLPSLPSLRKLDLQECNDLVVRSGIDPISLTRFTIYGISGFNRLHQGLMAFLPALEVLRISECGELTYLSDGSKNLLEIMDCPQLVSLEDDEEQGLPHSLQYLEIGKCDNLEKLPNGLQNLTSLEELSIWACPKLVSFPKIDFLSMLRRLIIRDCEDLKSLPDGMMRNCNKNSSLCLLEYLEISFCPSLRCFPEGELPTTLKELHICYCKNLESLPDGVMKHDSSPQHNTSGLQVLQIWRCSSLKSFPRGCFPPTLKLLQIWSCSQLELMIEKMFHDDNSLECLDVNVNSNLKSLPDCLYNLRRLQIKRCMNLKSLPHQMRNLTSLMSLEIADCGNIQTSLSKWGLSRLTSLKSFSIAGIFPEVVSFSNDPDPFLLPSTLTYLSIERFKNLESLTSLALHTLTSLQHLWISGCPKLQSFLSREGLSDTVSQLYIRDCPLLSQRCIKEKGEDWPMISHIPYVEINRKFIFEQ</sequence>
<dbReference type="InterPro" id="IPR032675">
    <property type="entry name" value="LRR_dom_sf"/>
</dbReference>
<keyword evidence="8" id="KW-1185">Reference proteome</keyword>
<proteinExistence type="predicted"/>
<evidence type="ECO:0000259" key="5">
    <source>
        <dbReference type="Pfam" id="PF23559"/>
    </source>
</evidence>
<dbReference type="PANTHER" id="PTHR36766:SF45">
    <property type="entry name" value="NB-ARC DOMAIN-CONTAINING PROTEIN"/>
    <property type="match status" value="1"/>
</dbReference>
<evidence type="ECO:0000313" key="8">
    <source>
        <dbReference type="Proteomes" id="UP000009183"/>
    </source>
</evidence>
<dbReference type="Gene3D" id="3.80.10.10">
    <property type="entry name" value="Ribonuclease Inhibitor"/>
    <property type="match status" value="4"/>
</dbReference>
<organism evidence="7 8">
    <name type="scientific">Vitis vinifera</name>
    <name type="common">Grape</name>
    <dbReference type="NCBI Taxonomy" id="29760"/>
    <lineage>
        <taxon>Eukaryota</taxon>
        <taxon>Viridiplantae</taxon>
        <taxon>Streptophyta</taxon>
        <taxon>Embryophyta</taxon>
        <taxon>Tracheophyta</taxon>
        <taxon>Spermatophyta</taxon>
        <taxon>Magnoliopsida</taxon>
        <taxon>eudicotyledons</taxon>
        <taxon>Gunneridae</taxon>
        <taxon>Pentapetalae</taxon>
        <taxon>rosids</taxon>
        <taxon>Vitales</taxon>
        <taxon>Vitaceae</taxon>
        <taxon>Viteae</taxon>
        <taxon>Vitis</taxon>
    </lineage>
</organism>